<reference evidence="1 2" key="1">
    <citation type="submission" date="2015-03" db="EMBL/GenBank/DDBJ databases">
        <authorList>
            <person name="Murphy D."/>
        </authorList>
    </citation>
    <scope>NUCLEOTIDE SEQUENCE [LARGE SCALE GENOMIC DNA]</scope>
    <source>
        <strain evidence="1 2">IP06005</strain>
    </source>
</reference>
<sequence length="29" mass="3249">MRPPSSKIQLIDIYFTNANAGDKISIIIE</sequence>
<accession>A0A0T9TRA2</accession>
<organism evidence="1 2">
    <name type="scientific">Yersinia aldovae</name>
    <dbReference type="NCBI Taxonomy" id="29483"/>
    <lineage>
        <taxon>Bacteria</taxon>
        <taxon>Pseudomonadati</taxon>
        <taxon>Pseudomonadota</taxon>
        <taxon>Gammaproteobacteria</taxon>
        <taxon>Enterobacterales</taxon>
        <taxon>Yersiniaceae</taxon>
        <taxon>Yersinia</taxon>
    </lineage>
</organism>
<evidence type="ECO:0000313" key="1">
    <source>
        <dbReference type="EMBL" id="CNK97731.1"/>
    </source>
</evidence>
<name>A0A0T9TRA2_YERAL</name>
<dbReference type="EMBL" id="CQEJ01000007">
    <property type="protein sequence ID" value="CNK97731.1"/>
    <property type="molecule type" value="Genomic_DNA"/>
</dbReference>
<gene>
    <name evidence="1" type="ORF">ERS137965_01662</name>
</gene>
<evidence type="ECO:0000313" key="2">
    <source>
        <dbReference type="Proteomes" id="UP000041595"/>
    </source>
</evidence>
<protein>
    <submittedName>
        <fullName evidence="1">Uncharacterized protein</fullName>
    </submittedName>
</protein>
<dbReference type="AlphaFoldDB" id="A0A0T9TRA2"/>
<dbReference type="Proteomes" id="UP000041595">
    <property type="component" value="Unassembled WGS sequence"/>
</dbReference>
<proteinExistence type="predicted"/>